<dbReference type="GO" id="GO:0000155">
    <property type="term" value="F:phosphorelay sensor kinase activity"/>
    <property type="evidence" value="ECO:0007669"/>
    <property type="project" value="InterPro"/>
</dbReference>
<evidence type="ECO:0000256" key="1">
    <source>
        <dbReference type="ARBA" id="ARBA00000085"/>
    </source>
</evidence>
<sequence>MPHFFPFQKREVEIIFKASCGEALSLLKTQKFSSILVQNTAGDDSLEFLVQARLYQPMAPRLLIAEDLSESEVREGINKAQVYRFMRWPLSEREIWAQLESALQKHSMYLSRSLLLRESSHQNKQLEALTHSLEAMVEERTQYIELSHHEESEKLNRERQLVRFIKDLATQTSFEDILGILRKELRKFHKMGDPILAYRLGGNKTFFLSFQLGHFTQTESLTPYEFPKTPQVPSAELIRYFANHFGRPFIKAYVVPLELRLTSHFVGGEGEAVLCIENSLSDKEMGPFIDFMSDRMRPLSMALDRVLLESQLSSFSYRWEKTFDGMRDPIAIVDVDYNVVRANRKFSDRFLQHKCYESFAHRKSQCEGCPVPQAMKEGHPQAGQIQVDGRIYQVHSYPVLLDQGTRPTNVVNQYVDITQSRELYLRMLQNEKMGAIGMLAGNIAHELNNPLTGLRALTQVLLQEAPQEGNLHADLVEIEKATARSQRIIKNLLDFSKGEDQPSEYISVDEIIERTLPMLKSALRTHRLEVDLQTLGQTVFVEPHLLQQVVFNLINNACQAMKDPGRLKVTTRSEGKFVITEIEDTGPGIPLEIQRRIFEPFFTTKKEGHGTGLGLSMSKSIIEKFGGTIQFHNVEPHGSCFTIELPRKDSE</sequence>
<evidence type="ECO:0000256" key="3">
    <source>
        <dbReference type="ARBA" id="ARBA00022553"/>
    </source>
</evidence>
<dbReference type="SUPFAM" id="SSF55785">
    <property type="entry name" value="PYP-like sensor domain (PAS domain)"/>
    <property type="match status" value="1"/>
</dbReference>
<dbReference type="AlphaFoldDB" id="A0A162H5W7"/>
<dbReference type="InterPro" id="IPR003661">
    <property type="entry name" value="HisK_dim/P_dom"/>
</dbReference>
<dbReference type="Gene3D" id="3.30.450.20">
    <property type="entry name" value="PAS domain"/>
    <property type="match status" value="1"/>
</dbReference>
<keyword evidence="7" id="KW-0067">ATP-binding</keyword>
<dbReference type="SUPFAM" id="SSF55874">
    <property type="entry name" value="ATPase domain of HSP90 chaperone/DNA topoisomerase II/histidine kinase"/>
    <property type="match status" value="1"/>
</dbReference>
<dbReference type="GO" id="GO:0005524">
    <property type="term" value="F:ATP binding"/>
    <property type="evidence" value="ECO:0007669"/>
    <property type="project" value="UniProtKB-KW"/>
</dbReference>
<evidence type="ECO:0000256" key="5">
    <source>
        <dbReference type="ARBA" id="ARBA00022741"/>
    </source>
</evidence>
<evidence type="ECO:0000256" key="2">
    <source>
        <dbReference type="ARBA" id="ARBA00012438"/>
    </source>
</evidence>
<gene>
    <name evidence="10" type="ORF">AZI87_09715</name>
</gene>
<dbReference type="InterPro" id="IPR005467">
    <property type="entry name" value="His_kinase_dom"/>
</dbReference>
<keyword evidence="4" id="KW-0808">Transferase</keyword>
<proteinExistence type="predicted"/>
<evidence type="ECO:0000256" key="6">
    <source>
        <dbReference type="ARBA" id="ARBA00022777"/>
    </source>
</evidence>
<dbReference type="PANTHER" id="PTHR43065:SF10">
    <property type="entry name" value="PEROXIDE STRESS-ACTIVATED HISTIDINE KINASE MAK3"/>
    <property type="match status" value="1"/>
</dbReference>
<dbReference type="EC" id="2.7.13.3" evidence="2"/>
<evidence type="ECO:0000256" key="7">
    <source>
        <dbReference type="ARBA" id="ARBA00022840"/>
    </source>
</evidence>
<keyword evidence="5" id="KW-0547">Nucleotide-binding</keyword>
<dbReference type="Proteomes" id="UP000075799">
    <property type="component" value="Unassembled WGS sequence"/>
</dbReference>
<dbReference type="InterPro" id="IPR013656">
    <property type="entry name" value="PAS_4"/>
</dbReference>
<comment type="catalytic activity">
    <reaction evidence="1">
        <text>ATP + protein L-histidine = ADP + protein N-phospho-L-histidine.</text>
        <dbReference type="EC" id="2.7.13.3"/>
    </reaction>
</comment>
<dbReference type="Pfam" id="PF08448">
    <property type="entry name" value="PAS_4"/>
    <property type="match status" value="1"/>
</dbReference>
<dbReference type="InterPro" id="IPR036097">
    <property type="entry name" value="HisK_dim/P_sf"/>
</dbReference>
<dbReference type="EMBL" id="LUKD01000001">
    <property type="protein sequence ID" value="KYG69763.1"/>
    <property type="molecule type" value="Genomic_DNA"/>
</dbReference>
<dbReference type="PANTHER" id="PTHR43065">
    <property type="entry name" value="SENSOR HISTIDINE KINASE"/>
    <property type="match status" value="1"/>
</dbReference>
<dbReference type="SMART" id="SM00387">
    <property type="entry name" value="HATPase_c"/>
    <property type="match status" value="1"/>
</dbReference>
<dbReference type="Pfam" id="PF00512">
    <property type="entry name" value="HisKA"/>
    <property type="match status" value="1"/>
</dbReference>
<keyword evidence="3" id="KW-0597">Phosphoprotein</keyword>
<dbReference type="Pfam" id="PF02518">
    <property type="entry name" value="HATPase_c"/>
    <property type="match status" value="1"/>
</dbReference>
<reference evidence="10 11" key="1">
    <citation type="submission" date="2016-03" db="EMBL/GenBank/DDBJ databases">
        <authorList>
            <person name="Ploux O."/>
        </authorList>
    </citation>
    <scope>NUCLEOTIDE SEQUENCE [LARGE SCALE GENOMIC DNA]</scope>
    <source>
        <strain evidence="10 11">EC13</strain>
    </source>
</reference>
<feature type="domain" description="Histidine kinase" evidence="9">
    <location>
        <begin position="442"/>
        <end position="649"/>
    </location>
</feature>
<dbReference type="InterPro" id="IPR004358">
    <property type="entry name" value="Sig_transdc_His_kin-like_C"/>
</dbReference>
<evidence type="ECO:0000313" key="10">
    <source>
        <dbReference type="EMBL" id="KYG69763.1"/>
    </source>
</evidence>
<name>A0A162H5W7_BDEBC</name>
<dbReference type="InterPro" id="IPR003594">
    <property type="entry name" value="HATPase_dom"/>
</dbReference>
<protein>
    <recommendedName>
        <fullName evidence="2">histidine kinase</fullName>
        <ecNumber evidence="2">2.7.13.3</ecNumber>
    </recommendedName>
</protein>
<dbReference type="CDD" id="cd00082">
    <property type="entry name" value="HisKA"/>
    <property type="match status" value="1"/>
</dbReference>
<comment type="caution">
    <text evidence="10">The sequence shown here is derived from an EMBL/GenBank/DDBJ whole genome shotgun (WGS) entry which is preliminary data.</text>
</comment>
<dbReference type="SUPFAM" id="SSF47384">
    <property type="entry name" value="Homodimeric domain of signal transducing histidine kinase"/>
    <property type="match status" value="1"/>
</dbReference>
<evidence type="ECO:0000259" key="9">
    <source>
        <dbReference type="PROSITE" id="PS50109"/>
    </source>
</evidence>
<dbReference type="PRINTS" id="PR00344">
    <property type="entry name" value="BCTRLSENSOR"/>
</dbReference>
<keyword evidence="6 10" id="KW-0418">Kinase</keyword>
<organism evidence="10 11">
    <name type="scientific">Bdellovibrio bacteriovorus</name>
    <dbReference type="NCBI Taxonomy" id="959"/>
    <lineage>
        <taxon>Bacteria</taxon>
        <taxon>Pseudomonadati</taxon>
        <taxon>Bdellovibrionota</taxon>
        <taxon>Bdellovibrionia</taxon>
        <taxon>Bdellovibrionales</taxon>
        <taxon>Pseudobdellovibrionaceae</taxon>
        <taxon>Bdellovibrio</taxon>
    </lineage>
</organism>
<accession>A0A162H5W7</accession>
<evidence type="ECO:0000313" key="11">
    <source>
        <dbReference type="Proteomes" id="UP000075799"/>
    </source>
</evidence>
<dbReference type="InterPro" id="IPR036890">
    <property type="entry name" value="HATPase_C_sf"/>
</dbReference>
<evidence type="ECO:0000256" key="4">
    <source>
        <dbReference type="ARBA" id="ARBA00022679"/>
    </source>
</evidence>
<dbReference type="Gene3D" id="1.10.287.130">
    <property type="match status" value="1"/>
</dbReference>
<evidence type="ECO:0000256" key="8">
    <source>
        <dbReference type="ARBA" id="ARBA00023012"/>
    </source>
</evidence>
<dbReference type="PROSITE" id="PS50109">
    <property type="entry name" value="HIS_KIN"/>
    <property type="match status" value="1"/>
</dbReference>
<dbReference type="SMART" id="SM00388">
    <property type="entry name" value="HisKA"/>
    <property type="match status" value="1"/>
</dbReference>
<keyword evidence="8" id="KW-0902">Two-component regulatory system</keyword>
<dbReference type="InterPro" id="IPR035965">
    <property type="entry name" value="PAS-like_dom_sf"/>
</dbReference>
<dbReference type="Gene3D" id="3.30.565.10">
    <property type="entry name" value="Histidine kinase-like ATPase, C-terminal domain"/>
    <property type="match status" value="1"/>
</dbReference>